<evidence type="ECO:0000259" key="17">
    <source>
        <dbReference type="Pfam" id="PF25007"/>
    </source>
</evidence>
<feature type="domain" description="Dynein heavy chain tail" evidence="14">
    <location>
        <begin position="230"/>
        <end position="793"/>
    </location>
</feature>
<dbReference type="GO" id="GO:0005858">
    <property type="term" value="C:axonemal dynein complex"/>
    <property type="evidence" value="ECO:0007669"/>
    <property type="project" value="TreeGrafter"/>
</dbReference>
<dbReference type="Gene3D" id="3.40.50.300">
    <property type="entry name" value="P-loop containing nucleotide triphosphate hydrolases"/>
    <property type="match status" value="1"/>
</dbReference>
<dbReference type="Gene3D" id="1.20.140.100">
    <property type="entry name" value="Dynein heavy chain, N-terminal domain 2"/>
    <property type="match status" value="1"/>
</dbReference>
<dbReference type="GO" id="GO:0005524">
    <property type="term" value="F:ATP binding"/>
    <property type="evidence" value="ECO:0007669"/>
    <property type="project" value="UniProtKB-KW"/>
</dbReference>
<keyword evidence="11" id="KW-0206">Cytoskeleton</keyword>
<evidence type="ECO:0000256" key="5">
    <source>
        <dbReference type="ARBA" id="ARBA00022741"/>
    </source>
</evidence>
<dbReference type="FunFam" id="1.10.8.710:FF:000001">
    <property type="entry name" value="Dynein axonemal heavy chain 2"/>
    <property type="match status" value="1"/>
</dbReference>
<evidence type="ECO:0000259" key="14">
    <source>
        <dbReference type="Pfam" id="PF08385"/>
    </source>
</evidence>
<organism evidence="18 19">
    <name type="scientific">Mesocestoides corti</name>
    <name type="common">Flatworm</name>
    <dbReference type="NCBI Taxonomy" id="53468"/>
    <lineage>
        <taxon>Eukaryota</taxon>
        <taxon>Metazoa</taxon>
        <taxon>Spiralia</taxon>
        <taxon>Lophotrochozoa</taxon>
        <taxon>Platyhelminthes</taxon>
        <taxon>Cestoda</taxon>
        <taxon>Eucestoda</taxon>
        <taxon>Cyclophyllidea</taxon>
        <taxon>Mesocestoididae</taxon>
        <taxon>Mesocestoides</taxon>
    </lineage>
</organism>
<accession>A0A158QUQ4</accession>
<keyword evidence="8" id="KW-0175">Coiled coil</keyword>
<dbReference type="InterPro" id="IPR013602">
    <property type="entry name" value="Dynein_heavy_linker"/>
</dbReference>
<dbReference type="Pfam" id="PF08385">
    <property type="entry name" value="DHC_N1"/>
    <property type="match status" value="1"/>
</dbReference>
<gene>
    <name evidence="18" type="ORF">MCOS_LOCUS6602</name>
</gene>
<evidence type="ECO:0000256" key="1">
    <source>
        <dbReference type="ARBA" id="ARBA00004430"/>
    </source>
</evidence>
<dbReference type="Gene3D" id="1.10.287.2620">
    <property type="match status" value="1"/>
</dbReference>
<dbReference type="InterPro" id="IPR043157">
    <property type="entry name" value="Dynein_AAA1S"/>
</dbReference>
<keyword evidence="2" id="KW-0963">Cytoplasm</keyword>
<dbReference type="FunFam" id="1.10.287.2620:FF:000002">
    <property type="entry name" value="Dynein heavy chain 2, axonemal"/>
    <property type="match status" value="1"/>
</dbReference>
<evidence type="ECO:0000259" key="16">
    <source>
        <dbReference type="Pfam" id="PF12774"/>
    </source>
</evidence>
<feature type="compositionally biased region" description="Basic and acidic residues" evidence="13">
    <location>
        <begin position="1666"/>
        <end position="1692"/>
    </location>
</feature>
<evidence type="ECO:0000256" key="7">
    <source>
        <dbReference type="ARBA" id="ARBA00023017"/>
    </source>
</evidence>
<evidence type="ECO:0000259" key="15">
    <source>
        <dbReference type="Pfam" id="PF08393"/>
    </source>
</evidence>
<feature type="compositionally biased region" description="Polar residues" evidence="13">
    <location>
        <begin position="1737"/>
        <end position="1751"/>
    </location>
</feature>
<dbReference type="InterPro" id="IPR042228">
    <property type="entry name" value="Dynein_linker_3"/>
</dbReference>
<evidence type="ECO:0000256" key="6">
    <source>
        <dbReference type="ARBA" id="ARBA00022840"/>
    </source>
</evidence>
<keyword evidence="5" id="KW-0547">Nucleotide-binding</keyword>
<dbReference type="InterPro" id="IPR056759">
    <property type="entry name" value="DYH2-5-8_CC"/>
</dbReference>
<dbReference type="Pfam" id="PF25007">
    <property type="entry name" value="DYH2-5-8_CC"/>
    <property type="match status" value="1"/>
</dbReference>
<keyword evidence="4" id="KW-0677">Repeat</keyword>
<dbReference type="EMBL" id="UXSR01005277">
    <property type="protein sequence ID" value="VDD80599.1"/>
    <property type="molecule type" value="Genomic_DNA"/>
</dbReference>
<dbReference type="Gene3D" id="1.10.8.710">
    <property type="match status" value="1"/>
</dbReference>
<keyword evidence="3" id="KW-0493">Microtubule</keyword>
<keyword evidence="19" id="KW-1185">Reference proteome</keyword>
<keyword evidence="6" id="KW-0067">ATP-binding</keyword>
<feature type="compositionally biased region" description="Polar residues" evidence="13">
    <location>
        <begin position="1654"/>
        <end position="1665"/>
    </location>
</feature>
<comment type="subcellular location">
    <subcellularLocation>
        <location evidence="1">Cytoplasm</location>
        <location evidence="1">Cytoskeleton</location>
        <location evidence="1">Cilium axoneme</location>
    </subcellularLocation>
</comment>
<feature type="domain" description="Dynein heavy chain hydrolytic ATP-binding dynein motor region" evidence="16">
    <location>
        <begin position="2002"/>
        <end position="2296"/>
    </location>
</feature>
<dbReference type="FunFam" id="3.40.50.300:FF:000044">
    <property type="entry name" value="Dynein heavy chain 5, axonemal"/>
    <property type="match status" value="1"/>
</dbReference>
<evidence type="ECO:0000256" key="2">
    <source>
        <dbReference type="ARBA" id="ARBA00022490"/>
    </source>
</evidence>
<name>A0A158QUQ4_MESCO</name>
<dbReference type="FunFam" id="1.20.140.100:FF:000006">
    <property type="entry name" value="dynein heavy chain 2, axonemal"/>
    <property type="match status" value="1"/>
</dbReference>
<dbReference type="Gene3D" id="3.20.180.20">
    <property type="entry name" value="Dynein heavy chain, N-terminal domain 2"/>
    <property type="match status" value="2"/>
</dbReference>
<evidence type="ECO:0000256" key="13">
    <source>
        <dbReference type="SAM" id="MobiDB-lite"/>
    </source>
</evidence>
<dbReference type="OrthoDB" id="10251809at2759"/>
<evidence type="ECO:0000313" key="19">
    <source>
        <dbReference type="Proteomes" id="UP000267029"/>
    </source>
</evidence>
<dbReference type="Gene3D" id="1.20.58.1120">
    <property type="match status" value="1"/>
</dbReference>
<keyword evidence="12" id="KW-0966">Cell projection</keyword>
<reference evidence="18 19" key="1">
    <citation type="submission" date="2018-10" db="EMBL/GenBank/DDBJ databases">
        <authorList>
            <consortium name="Pathogen Informatics"/>
        </authorList>
    </citation>
    <scope>NUCLEOTIDE SEQUENCE [LARGE SCALE GENOMIC DNA]</scope>
</reference>
<keyword evidence="9" id="KW-0969">Cilium</keyword>
<evidence type="ECO:0000256" key="9">
    <source>
        <dbReference type="ARBA" id="ARBA00023069"/>
    </source>
</evidence>
<dbReference type="GO" id="GO:0007018">
    <property type="term" value="P:microtubule-based movement"/>
    <property type="evidence" value="ECO:0007669"/>
    <property type="project" value="InterPro"/>
</dbReference>
<dbReference type="GO" id="GO:0005874">
    <property type="term" value="C:microtubule"/>
    <property type="evidence" value="ECO:0007669"/>
    <property type="project" value="UniProtKB-KW"/>
</dbReference>
<evidence type="ECO:0000256" key="10">
    <source>
        <dbReference type="ARBA" id="ARBA00023175"/>
    </source>
</evidence>
<dbReference type="InterPro" id="IPR042222">
    <property type="entry name" value="Dynein_2_N"/>
</dbReference>
<feature type="domain" description="Dynein heavy chain linker" evidence="15">
    <location>
        <begin position="1291"/>
        <end position="1653"/>
    </location>
</feature>
<dbReference type="PANTHER" id="PTHR46532:SF11">
    <property type="entry name" value="DYNEIN AXONEMAL HEAVY CHAIN 12"/>
    <property type="match status" value="1"/>
</dbReference>
<feature type="compositionally biased region" description="Low complexity" evidence="13">
    <location>
        <begin position="1693"/>
        <end position="1702"/>
    </location>
</feature>
<evidence type="ECO:0000313" key="18">
    <source>
        <dbReference type="EMBL" id="VDD80599.1"/>
    </source>
</evidence>
<feature type="region of interest" description="Disordered" evidence="13">
    <location>
        <begin position="1648"/>
        <end position="1753"/>
    </location>
</feature>
<dbReference type="SUPFAM" id="SSF52540">
    <property type="entry name" value="P-loop containing nucleoside triphosphate hydrolases"/>
    <property type="match status" value="1"/>
</dbReference>
<keyword evidence="10" id="KW-0505">Motor protein</keyword>
<evidence type="ECO:0000256" key="8">
    <source>
        <dbReference type="ARBA" id="ARBA00023054"/>
    </source>
</evidence>
<evidence type="ECO:0000256" key="4">
    <source>
        <dbReference type="ARBA" id="ARBA00022737"/>
    </source>
</evidence>
<keyword evidence="7" id="KW-0243">Dynein</keyword>
<evidence type="ECO:0000256" key="11">
    <source>
        <dbReference type="ARBA" id="ARBA00023212"/>
    </source>
</evidence>
<proteinExistence type="predicted"/>
<dbReference type="InterPro" id="IPR035699">
    <property type="entry name" value="AAA_6"/>
</dbReference>
<sequence length="2341" mass="268959">MPETDDPPPEENTQRTEIFLGPYDEFISIEPNGDTYKEALKFSSFENVPEVDFVSPLPAVEDMIRNRIILQGYKEDAWKDEHTLFVLTEFVPSNGADAIFFNMLPDGELNVGSGVPVNAYRDVCYFVRTREGINNEITSENFVRTVLNGSVIGQGIESLLRVMASVYAPTFFFNESWPDSIKNDFALQLHRFMSALTDTRWKLNAKTVLYVPHEGLKLPSAVEAKNKDLVSRLEMIVIHWTRQIKEVLNSQSALDEDEGTGPLNEIEYWKNRCDDLTGIGKQLDNKNIIKIVQILTIAKSSYITAFIRLSEEIKKNSSEAQDNLKFLLTMKDICITLSDLTPDEIPPILPQIINQIRMIWTNSKHYRSKDIITGLFRKVSNEIIARCCSVISLDDIFLGKVRSASLRLKECINCCEKYRSTYLHLKDMHLKFSGKPWDTEDGSIFAQIDAFIQRCSDLLEICDCQVDFGRFEEGNQVEIPIFQGAKGSEVELLLLQIENMFSKLMKELSEKRAVILNVKATSWHDQYNRFRNGIKDLEIMMQNSINLAFETVTTIQQGVEVLDIFSHLQNREAIRRTLETSTHTVVDMFLECIVKVKHEMVVRPFMGLPRPREPKFALKGLFWRFLRRRLEKNISQLDLAFFMPIAATAMEEQRSVYNQICQSIEELTRKVFNDFMNTIESDPLKCLEVPILTRSLIKTDQLETTFSGSILKLNNELDHWVRLGIEVPHYAAEAHRRKPELRHLREIVLVLVREYNRIINALNPEEKALFQERIKILDKKIAPGLVKIQWPVKSMVEFFINDSRLQTCNLQGKVDEYKAANANIRENCELIAKTLLLNLEPGRIYENNDFHEEQLNHRERTAKKLISLHQEIIQKMSQVKETFVSENPDVQAHWYSYTERMDRYCQEAFRMNVKLSLSDLRRAINGDGRNEPNPLFKILLNLDGSVLVFLPTIPRLTEIVVSIGSHLIAAFANIPRLPSVLTKNKTPDTLSIAAVVEADEEILKIQDSIKRGVIDISKPVHDPLTYWDQFREIWEQSKDEVISRYRQVKLHASAINQDISRYTEVTNKVMDAEAMVTVRFLQLDFSLLKNAIGAHCREWQIRLIGLLMDMTVEDLNSIYDYMDSMTKRLSQIPMSLTELVESIRLLETVVNEQTDVEAKFAPLEEQFAILDKCEVTYAHEVVTRRSNLHTDWANFKDNLVNCEEMIRRTKEKFKLNLLAESDKVKKKIASLLSELQANGPHAFSILPEDALKICQGFSERLGLLLEKETEIRNGLTIFKIEQPPCKETTLIQKELDILEQIWNMNKEWEANWVQWKSGKFSDLQTMEMEALASATFRKFTRLARDYKNRRWEVLDASKDRVDQFRRTLPLISDLRNNAMRPRHWDAIRKEMARDFDQTSETFTLEKIMTLGFDRYAVFISELSQAATKELAIERSLDKIQTIWSTIEYSIVPHKDRGHFRLRSTEDLFNTLEDHQVQLSTMKASRFVKPFEHQVDTWERVLSKITETTELLLLVQRQWLYMETIFMGEDIRKQLPKESTLFDELNFQWKRIMTSINDVKNAQQCADIKGVCEDLIKMNEQFEIIEKSLDMFLETKRQIFPRFYFISNDDLLEILGQGKNPEAVIPHLKKCFDNINTLKLEKKIIKKAQPLISKGNPTTKPPSTRKNATEAHKKDDKTKEIPQDESTAAEKEVPSPQEEQNPPETEDEHEETPGGAVDVVTDGPEQDPKPSANEAPTEINQSNIRRLSKSSNMRMARRREMRETYFGSSGSDNNVSRSGSTVTVIDWNVNAADFPAAHSATQQPGGKKGAVQIVTYTLFEGVSMISADGEEVPWKKSVRMDGPVEMWLLEIESQMRKSLRDLTRDCRAVMKKASVRREKVVKEWSGQVCITTSQIQWTADVTRALFMVSRRHDKKPLRTMRKKQKAILSRLSETIRSNLSKMQRLKINGLVVIEVHQRDIIDKLYKTGCRDTNSFDWLAQLRFYWEKEEDDCFVKQTNASFRYGYEYLGNSGRLVITSLTDRCYITLTTALNLNRGGSPKGPAGTGKTETTKDLGKNLGDYVIVINCSDGLDFKSMGRMFSGLAQTGAWGCFDEFNRINIEVLSVVAQQILAVLSALASMPKGKGTPADIRFMFEGRMIKLVWSCGIFITMNPGYAGRTELPDNLKSMFRPIAMVVPDSTMIAEITLFAEGFDSCKVLAKKVFTLYSLSTQQLSKQDHYDFGLRALISVLRYAGRKKRANPGMHDEEILLLSMNDMNLAKLTSVDLPLFKDIVSDLFPGIEVPVIDYTVALQPLQHQTDFDAAYGLPWPHLREVALVVLVRSKGLAMPPDLFRIFVSTGDER</sequence>
<dbReference type="PANTHER" id="PTHR46532">
    <property type="entry name" value="MALE FERTILITY FACTOR KL5"/>
    <property type="match status" value="1"/>
</dbReference>
<dbReference type="InterPro" id="IPR026983">
    <property type="entry name" value="DHC"/>
</dbReference>
<feature type="domain" description="Dynein axonemal heavy chain 2/5/8 coiled-coil" evidence="17">
    <location>
        <begin position="1102"/>
        <end position="1219"/>
    </location>
</feature>
<dbReference type="FunFam" id="1.20.58.1120:FF:000001">
    <property type="entry name" value="dynein heavy chain 2, axonemal"/>
    <property type="match status" value="1"/>
</dbReference>
<dbReference type="InterPro" id="IPR013594">
    <property type="entry name" value="Dynein_heavy_tail"/>
</dbReference>
<evidence type="ECO:0000256" key="3">
    <source>
        <dbReference type="ARBA" id="ARBA00022701"/>
    </source>
</evidence>
<dbReference type="Proteomes" id="UP000267029">
    <property type="component" value="Unassembled WGS sequence"/>
</dbReference>
<dbReference type="Pfam" id="PF12774">
    <property type="entry name" value="AAA_6"/>
    <property type="match status" value="1"/>
</dbReference>
<dbReference type="STRING" id="53468.A0A158QUQ4"/>
<dbReference type="GO" id="GO:0045505">
    <property type="term" value="F:dynein intermediate chain binding"/>
    <property type="evidence" value="ECO:0007669"/>
    <property type="project" value="InterPro"/>
</dbReference>
<evidence type="ECO:0000256" key="12">
    <source>
        <dbReference type="ARBA" id="ARBA00023273"/>
    </source>
</evidence>
<feature type="domain" description="Dynein heavy chain linker" evidence="15">
    <location>
        <begin position="1821"/>
        <end position="1865"/>
    </location>
</feature>
<protein>
    <submittedName>
        <fullName evidence="18">Uncharacterized protein</fullName>
    </submittedName>
</protein>
<dbReference type="Pfam" id="PF08393">
    <property type="entry name" value="DHC_N2"/>
    <property type="match status" value="2"/>
</dbReference>
<dbReference type="InterPro" id="IPR027417">
    <property type="entry name" value="P-loop_NTPase"/>
</dbReference>
<dbReference type="GO" id="GO:0051959">
    <property type="term" value="F:dynein light intermediate chain binding"/>
    <property type="evidence" value="ECO:0007669"/>
    <property type="project" value="InterPro"/>
</dbReference>